<gene>
    <name evidence="2" type="ORF">CSSPJE1EN1_LOCUS3681</name>
</gene>
<feature type="signal peptide" evidence="1">
    <location>
        <begin position="1"/>
        <end position="18"/>
    </location>
</feature>
<dbReference type="EMBL" id="OZ020106">
    <property type="protein sequence ID" value="CAK9258203.1"/>
    <property type="molecule type" value="Genomic_DNA"/>
</dbReference>
<name>A0ABP0VUN8_9BRYO</name>
<sequence>MCVLALLVLRGLTTSNSAAPIGSQATKKWYIQGNWSGNAQRPIAVVGPDSGPVLGQQIVYLSEFPGRHGGLVDFSNRDAICNKCRI</sequence>
<evidence type="ECO:0000313" key="2">
    <source>
        <dbReference type="EMBL" id="CAK9258203.1"/>
    </source>
</evidence>
<proteinExistence type="predicted"/>
<evidence type="ECO:0000256" key="1">
    <source>
        <dbReference type="SAM" id="SignalP"/>
    </source>
</evidence>
<keyword evidence="1" id="KW-0732">Signal</keyword>
<keyword evidence="3" id="KW-1185">Reference proteome</keyword>
<evidence type="ECO:0000313" key="3">
    <source>
        <dbReference type="Proteomes" id="UP001497444"/>
    </source>
</evidence>
<accession>A0ABP0VUN8</accession>
<protein>
    <submittedName>
        <fullName evidence="2">Uncharacterized protein</fullName>
    </submittedName>
</protein>
<dbReference type="Proteomes" id="UP001497444">
    <property type="component" value="Chromosome 11"/>
</dbReference>
<feature type="chain" id="PRO_5045274484" evidence="1">
    <location>
        <begin position="19"/>
        <end position="86"/>
    </location>
</feature>
<organism evidence="2 3">
    <name type="scientific">Sphagnum jensenii</name>
    <dbReference type="NCBI Taxonomy" id="128206"/>
    <lineage>
        <taxon>Eukaryota</taxon>
        <taxon>Viridiplantae</taxon>
        <taxon>Streptophyta</taxon>
        <taxon>Embryophyta</taxon>
        <taxon>Bryophyta</taxon>
        <taxon>Sphagnophytina</taxon>
        <taxon>Sphagnopsida</taxon>
        <taxon>Sphagnales</taxon>
        <taxon>Sphagnaceae</taxon>
        <taxon>Sphagnum</taxon>
    </lineage>
</organism>
<reference evidence="2" key="1">
    <citation type="submission" date="2024-02" db="EMBL/GenBank/DDBJ databases">
        <authorList>
            <consortium name="ELIXIR-Norway"/>
            <consortium name="Elixir Norway"/>
        </authorList>
    </citation>
    <scope>NUCLEOTIDE SEQUENCE</scope>
</reference>